<feature type="domain" description="Tyr recombinase" evidence="2">
    <location>
        <begin position="132"/>
        <end position="309"/>
    </location>
</feature>
<dbReference type="InterPro" id="IPR002104">
    <property type="entry name" value="Integrase_catalytic"/>
</dbReference>
<dbReference type="HOGENOM" id="CLU_868599_0_0_0"/>
<dbReference type="GO" id="GO:0003677">
    <property type="term" value="F:DNA binding"/>
    <property type="evidence" value="ECO:0007669"/>
    <property type="project" value="InterPro"/>
</dbReference>
<evidence type="ECO:0000256" key="1">
    <source>
        <dbReference type="ARBA" id="ARBA00023172"/>
    </source>
</evidence>
<accession>D7BJS2</accession>
<dbReference type="GO" id="GO:0006310">
    <property type="term" value="P:DNA recombination"/>
    <property type="evidence" value="ECO:0007669"/>
    <property type="project" value="UniProtKB-KW"/>
</dbReference>
<protein>
    <recommendedName>
        <fullName evidence="2">Tyr recombinase domain-containing protein</fullName>
    </recommendedName>
</protein>
<proteinExistence type="predicted"/>
<dbReference type="Proteomes" id="UP000001916">
    <property type="component" value="Plasmid pMESIL02"/>
</dbReference>
<dbReference type="InterPro" id="IPR013762">
    <property type="entry name" value="Integrase-like_cat_sf"/>
</dbReference>
<dbReference type="Pfam" id="PF00589">
    <property type="entry name" value="Phage_integrase"/>
    <property type="match status" value="1"/>
</dbReference>
<dbReference type="RefSeq" id="WP_013159902.1">
    <property type="nucleotide sequence ID" value="NC_014214.1"/>
</dbReference>
<sequence length="309" mass="35375">MLLSASPLDDPATRRAYLEAALAAWDSEALLEAVVYAHRLFGWRETVTVAVTRNLVYWLREQGYLWPRLPQNALLRFWQLCTEERPPLSPRPIRKNSSQYAWWRGLRRFWDTLRWGGVELPRLEMPPKPRYALIRPYFSDAEFARLVEGARSHPEGRLRRLGVAVLYLLGEAGVWPRELFALRLEDFQPAARVLRVRGEKARSVPLSKEATEALKAYLEDRESVAGLAPLPSPYLLLRMTPKKGGLGRPLNRDTLKGLLERALEMGGLEHPRPTGALRWRAVRRYLQQGLSPQEVARRTGVASVLSLKD</sequence>
<name>D7BJS2_ALLS1</name>
<keyword evidence="1" id="KW-0233">DNA recombination</keyword>
<evidence type="ECO:0000313" key="4">
    <source>
        <dbReference type="Proteomes" id="UP000001916"/>
    </source>
</evidence>
<organism evidence="3 4">
    <name type="scientific">Allomeiothermus silvanus (strain ATCC 700542 / DSM 9946 / NBRC 106475 / NCIMB 13440 / VI-R2)</name>
    <name type="common">Thermus silvanus</name>
    <dbReference type="NCBI Taxonomy" id="526227"/>
    <lineage>
        <taxon>Bacteria</taxon>
        <taxon>Thermotogati</taxon>
        <taxon>Deinococcota</taxon>
        <taxon>Deinococci</taxon>
        <taxon>Thermales</taxon>
        <taxon>Thermaceae</taxon>
        <taxon>Allomeiothermus</taxon>
    </lineage>
</organism>
<dbReference type="InterPro" id="IPR011010">
    <property type="entry name" value="DNA_brk_join_enz"/>
</dbReference>
<reference evidence="3 4" key="1">
    <citation type="journal article" date="2010" name="Stand. Genomic Sci.">
        <title>Complete genome sequence of Meiothermus silvanus type strain (VI-R2).</title>
        <authorList>
            <person name="Sikorski J."/>
            <person name="Tindall B.J."/>
            <person name="Lowry S."/>
            <person name="Lucas S."/>
            <person name="Nolan M."/>
            <person name="Copeland A."/>
            <person name="Glavina Del Rio T."/>
            <person name="Tice H."/>
            <person name="Cheng J.F."/>
            <person name="Han C."/>
            <person name="Pitluck S."/>
            <person name="Liolios K."/>
            <person name="Ivanova N."/>
            <person name="Mavromatis K."/>
            <person name="Mikhailova N."/>
            <person name="Pati A."/>
            <person name="Goodwin L."/>
            <person name="Chen A."/>
            <person name="Palaniappan K."/>
            <person name="Land M."/>
            <person name="Hauser L."/>
            <person name="Chang Y.J."/>
            <person name="Jeffries C.D."/>
            <person name="Rohde M."/>
            <person name="Goker M."/>
            <person name="Woyke T."/>
            <person name="Bristow J."/>
            <person name="Eisen J.A."/>
            <person name="Markowitz V."/>
            <person name="Hugenholtz P."/>
            <person name="Kyrpides N.C."/>
            <person name="Klenk H.P."/>
            <person name="Lapidus A."/>
        </authorList>
    </citation>
    <scope>NUCLEOTIDE SEQUENCE [LARGE SCALE GENOMIC DNA]</scope>
    <source>
        <strain evidence="4">ATCC 700542 / DSM 9946 / VI-R2</strain>
        <plasmid evidence="4">Plasmid pMESIL02</plasmid>
    </source>
</reference>
<keyword evidence="3" id="KW-0614">Plasmid</keyword>
<dbReference type="SUPFAM" id="SSF56349">
    <property type="entry name" value="DNA breaking-rejoining enzymes"/>
    <property type="match status" value="1"/>
</dbReference>
<dbReference type="EMBL" id="CP002044">
    <property type="protein sequence ID" value="ADH65428.1"/>
    <property type="molecule type" value="Genomic_DNA"/>
</dbReference>
<dbReference type="AlphaFoldDB" id="D7BJS2"/>
<dbReference type="Gene3D" id="1.10.443.10">
    <property type="entry name" value="Intergrase catalytic core"/>
    <property type="match status" value="1"/>
</dbReference>
<evidence type="ECO:0000259" key="2">
    <source>
        <dbReference type="PROSITE" id="PS51898"/>
    </source>
</evidence>
<dbReference type="OrthoDB" id="32534at2"/>
<gene>
    <name evidence="3" type="ORF">Mesil_3639</name>
</gene>
<dbReference type="KEGG" id="msv:Mesil_3639"/>
<keyword evidence="4" id="KW-1185">Reference proteome</keyword>
<evidence type="ECO:0000313" key="3">
    <source>
        <dbReference type="EMBL" id="ADH65428.1"/>
    </source>
</evidence>
<dbReference type="PROSITE" id="PS51898">
    <property type="entry name" value="TYR_RECOMBINASE"/>
    <property type="match status" value="1"/>
</dbReference>
<dbReference type="CDD" id="cd00397">
    <property type="entry name" value="DNA_BRE_C"/>
    <property type="match status" value="1"/>
</dbReference>
<geneLocation type="plasmid" evidence="3 4">
    <name>pMESIL02</name>
</geneLocation>
<dbReference type="GO" id="GO:0015074">
    <property type="term" value="P:DNA integration"/>
    <property type="evidence" value="ECO:0007669"/>
    <property type="project" value="InterPro"/>
</dbReference>